<feature type="region of interest" description="Disordered" evidence="1">
    <location>
        <begin position="1639"/>
        <end position="1667"/>
    </location>
</feature>
<feature type="region of interest" description="Disordered" evidence="1">
    <location>
        <begin position="1260"/>
        <end position="1334"/>
    </location>
</feature>
<feature type="compositionally biased region" description="Polar residues" evidence="1">
    <location>
        <begin position="1234"/>
        <end position="1244"/>
    </location>
</feature>
<feature type="compositionally biased region" description="Basic and acidic residues" evidence="1">
    <location>
        <begin position="753"/>
        <end position="769"/>
    </location>
</feature>
<feature type="compositionally biased region" description="Basic residues" evidence="1">
    <location>
        <begin position="700"/>
        <end position="717"/>
    </location>
</feature>
<sequence>MDPVKEKLNLLKKIANEKKTNHLISNNANNNNNNEIGDMPDNIIKKPTDLKLSNKHHQEENGVKLANDEADSFINFKKEEEEFPIEENSGPLIVFDDTEKIASSESNMDIKMFSMIPEVNSNYRLNNSTNTQSNVKSQLQANKSFTVAQQPEPTSKYINRIRDLYDKERASSTESIYHLKLRNQIQRQKLNDKILTPQNSVQSDILDRSEKSAPLASPEIMLEQSINETDQEEPSIVSSVNGSAGPNSNSSNHRSKSYIAHLRNTFNSHSLRSDSIEIAKRNSFIPPQESSNQIEKIKEKFTKVHDQRNSMILPTEMNKFASHYKSLKSLKSEDLALESTQVEKFVKNLNEEACKKIETPIHVTRKPVQKYKKSMTSDLSSYILEREKEIEARKSAEKKLLDLDREIINKYSTDMKYSAENAIIKSSLNKETNRTEPSPNSSSEISNLQNKSSPITPIIKRTKSILKSPSTFSEKTIQFDDKIDIIPIDRMSDNNSPIPFDETTSYEHQRSNEDPSEFSNYSHFRPTIKKSHELEFLRKNYENYDNVPIEYLHELSPFRKNSSKIRDRIFVKSPTPIREIFDQKPPSNEVPSSSFKYLSVNPNSEEYSNSNRNRFTKRTNSGSFRSQSADLSKFVDSSLHKNNNYTIDNSLLPRDRPVPKLAPANVRPNLTRQNALAKSLTKSLCDGMDKVHLSQNNDNKHRKKNRPSRKKYRKNKRSSSLTSSSSSEINSSELSESDTTTSYSSSSSYEMQFEPKDRIPRPKNFDKNKKAINKNNNGNIGHKNGKKLTRYSFYSSDDSVCGIPKSNLKLSQKSTRLCTSSKQFHKSMDDLNYERNLAEPSNNSSKKSKILKNSTVEKKPKEKPTSHISEDMRAKNLAFIPANNIERINQLTSSRHSLLIKDENLEPKRMSNGSMKSESSVNLLNSQNRKPLPSYSEVIQSKYNQNDANKNRNSVVFNYQQYSSQLLNNQGNNMNSEYRNQRTSQVNQPILSSQPVNLMKQQSQQMPNNQHHLSKINQFNNDINVQQSRSKSLDPSLYIDSNQINNENQNFNEDHLIMPYQSAAIQERLKQFEQQNSINNDDIYIKQKKHLPSVESRTDILNIARKGSPFENQNKENSPFSSNIQLASNINMTNNQRQNLYQLVKNDPESKILYTTKNNNLTNLNSTKSASNISLIKISNTPKQTYNPNLIAATAAAAAAIEQQNKTENLSRVYQSFPEKREKSQEKLEVKNEPVNSKTSNYGQIDYSNVLKRAMTFEQKGNEQQPNVQKSSTPIFSDNNSSKPTSRQNSPLKSVIKNALNQNEDVEMSTASSTSNKENNSESNEQSNEPSKLSISEKLKLFSGSGANTNTTNNNVQNLVTFTTLNMNQNKKTSQSTSKINFNKFQNVSTESTSLPKPTSNLASTKSFNYCDRSTVLRENINKSNNSDDNSLSNKPIESLASIKSRFESKSNQDSTIDNVVNMTHDNTESVNSDSQSSQKDSKRSLRRPKLDSPKLNEQFSNENKNQHESSPLPISMTIQERMAALKKNNGEDWRKRSTSASNEEKSSTTSNLVKQQKEQIKQQLDQINLSSKSKSNIKRNVLIPFLNEMKASQKHENISDDNEDFNNNNIKKNRISQSNESLDKLMNHNQNILNEKPPRKIENKRPSPVKQSKLTRIQSGGSDTDSMLARNTSIITKPNLNKYKPEKIELFSTDSEMDSFFKDDILLNNNAFSSHSSGTKTDDNTMNEDFDEDEFDQIVSDAKRLTQEARARPHRKTKSKGNHLKNLQNRIEIKNEYEQKHLPIMVDELTEEQQRQIKEQAALVNEITRMNRFNKN</sequence>
<feature type="compositionally biased region" description="Polar residues" evidence="1">
    <location>
        <begin position="1262"/>
        <end position="1292"/>
    </location>
</feature>
<feature type="region of interest" description="Disordered" evidence="1">
    <location>
        <begin position="226"/>
        <end position="254"/>
    </location>
</feature>
<feature type="compositionally biased region" description="Polar residues" evidence="1">
    <location>
        <begin position="911"/>
        <end position="929"/>
    </location>
</feature>
<feature type="region of interest" description="Disordered" evidence="1">
    <location>
        <begin position="690"/>
        <end position="785"/>
    </location>
</feature>
<accession>A0A813M7Y6</accession>
<feature type="compositionally biased region" description="Low complexity" evidence="1">
    <location>
        <begin position="601"/>
        <end position="613"/>
    </location>
</feature>
<evidence type="ECO:0000313" key="2">
    <source>
        <dbReference type="EMBL" id="CAF0713387.1"/>
    </source>
</evidence>
<protein>
    <submittedName>
        <fullName evidence="2">Uncharacterized protein</fullName>
    </submittedName>
</protein>
<feature type="region of interest" description="Disordered" evidence="1">
    <location>
        <begin position="835"/>
        <end position="869"/>
    </location>
</feature>
<feature type="region of interest" description="Disordered" evidence="1">
    <location>
        <begin position="493"/>
        <end position="522"/>
    </location>
</feature>
<dbReference type="EMBL" id="CAJNOC010000083">
    <property type="protein sequence ID" value="CAF0713387.1"/>
    <property type="molecule type" value="Genomic_DNA"/>
</dbReference>
<comment type="caution">
    <text evidence="2">The sequence shown here is derived from an EMBL/GenBank/DDBJ whole genome shotgun (WGS) entry which is preliminary data.</text>
</comment>
<feature type="compositionally biased region" description="Basic and acidic residues" evidence="1">
    <location>
        <begin position="1218"/>
        <end position="1232"/>
    </location>
</feature>
<feature type="compositionally biased region" description="Low complexity" evidence="1">
    <location>
        <begin position="1312"/>
        <end position="1331"/>
    </location>
</feature>
<feature type="region of interest" description="Disordered" evidence="1">
    <location>
        <begin position="1218"/>
        <end position="1244"/>
    </location>
</feature>
<feature type="region of interest" description="Disordered" evidence="1">
    <location>
        <begin position="428"/>
        <end position="454"/>
    </location>
</feature>
<name>A0A813M7Y6_9BILA</name>
<feature type="compositionally biased region" description="Basic and acidic residues" evidence="1">
    <location>
        <begin position="855"/>
        <end position="869"/>
    </location>
</feature>
<reference evidence="2" key="1">
    <citation type="submission" date="2021-02" db="EMBL/GenBank/DDBJ databases">
        <authorList>
            <person name="Nowell W R."/>
        </authorList>
    </citation>
    <scope>NUCLEOTIDE SEQUENCE</scope>
    <source>
        <strain evidence="2">Ploen Becks lab</strain>
    </source>
</reference>
<feature type="region of interest" description="Disordered" evidence="1">
    <location>
        <begin position="642"/>
        <end position="673"/>
    </location>
</feature>
<feature type="compositionally biased region" description="Polar residues" evidence="1">
    <location>
        <begin position="1650"/>
        <end position="1667"/>
    </location>
</feature>
<feature type="compositionally biased region" description="Polar residues" evidence="1">
    <location>
        <begin position="618"/>
        <end position="629"/>
    </location>
</feature>
<feature type="region of interest" description="Disordered" evidence="1">
    <location>
        <begin position="902"/>
        <end position="933"/>
    </location>
</feature>
<gene>
    <name evidence="2" type="ORF">OXX778_LOCUS1330</name>
</gene>
<feature type="region of interest" description="Disordered" evidence="1">
    <location>
        <begin position="1466"/>
        <end position="1514"/>
    </location>
</feature>
<feature type="compositionally biased region" description="Low complexity" evidence="1">
    <location>
        <begin position="237"/>
        <end position="252"/>
    </location>
</feature>
<evidence type="ECO:0000256" key="1">
    <source>
        <dbReference type="SAM" id="MobiDB-lite"/>
    </source>
</evidence>
<evidence type="ECO:0000313" key="3">
    <source>
        <dbReference type="Proteomes" id="UP000663879"/>
    </source>
</evidence>
<feature type="region of interest" description="Disordered" evidence="1">
    <location>
        <begin position="1528"/>
        <end position="1558"/>
    </location>
</feature>
<feature type="compositionally biased region" description="Low complexity" evidence="1">
    <location>
        <begin position="436"/>
        <end position="447"/>
    </location>
</feature>
<feature type="region of interest" description="Disordered" evidence="1">
    <location>
        <begin position="601"/>
        <end position="629"/>
    </location>
</feature>
<feature type="compositionally biased region" description="Basic and acidic residues" evidence="1">
    <location>
        <begin position="1480"/>
        <end position="1495"/>
    </location>
</feature>
<organism evidence="2 3">
    <name type="scientific">Brachionus calyciflorus</name>
    <dbReference type="NCBI Taxonomy" id="104777"/>
    <lineage>
        <taxon>Eukaryota</taxon>
        <taxon>Metazoa</taxon>
        <taxon>Spiralia</taxon>
        <taxon>Gnathifera</taxon>
        <taxon>Rotifera</taxon>
        <taxon>Eurotatoria</taxon>
        <taxon>Monogononta</taxon>
        <taxon>Pseudotrocha</taxon>
        <taxon>Ploima</taxon>
        <taxon>Brachionidae</taxon>
        <taxon>Brachionus</taxon>
    </lineage>
</organism>
<dbReference type="OrthoDB" id="10598855at2759"/>
<feature type="compositionally biased region" description="Low complexity" evidence="1">
    <location>
        <begin position="773"/>
        <end position="782"/>
    </location>
</feature>
<keyword evidence="3" id="KW-1185">Reference proteome</keyword>
<dbReference type="Proteomes" id="UP000663879">
    <property type="component" value="Unassembled WGS sequence"/>
</dbReference>
<proteinExistence type="predicted"/>
<feature type="compositionally biased region" description="Low complexity" evidence="1">
    <location>
        <begin position="718"/>
        <end position="750"/>
    </location>
</feature>